<reference evidence="2" key="1">
    <citation type="journal article" date="2023" name="Mol. Phylogenet. Evol.">
        <title>Genome-scale phylogeny and comparative genomics of the fungal order Sordariales.</title>
        <authorList>
            <person name="Hensen N."/>
            <person name="Bonometti L."/>
            <person name="Westerberg I."/>
            <person name="Brannstrom I.O."/>
            <person name="Guillou S."/>
            <person name="Cros-Aarteil S."/>
            <person name="Calhoun S."/>
            <person name="Haridas S."/>
            <person name="Kuo A."/>
            <person name="Mondo S."/>
            <person name="Pangilinan J."/>
            <person name="Riley R."/>
            <person name="LaButti K."/>
            <person name="Andreopoulos B."/>
            <person name="Lipzen A."/>
            <person name="Chen C."/>
            <person name="Yan M."/>
            <person name="Daum C."/>
            <person name="Ng V."/>
            <person name="Clum A."/>
            <person name="Steindorff A."/>
            <person name="Ohm R.A."/>
            <person name="Martin F."/>
            <person name="Silar P."/>
            <person name="Natvig D.O."/>
            <person name="Lalanne C."/>
            <person name="Gautier V."/>
            <person name="Ament-Velasquez S.L."/>
            <person name="Kruys A."/>
            <person name="Hutchinson M.I."/>
            <person name="Powell A.J."/>
            <person name="Barry K."/>
            <person name="Miller A.N."/>
            <person name="Grigoriev I.V."/>
            <person name="Debuchy R."/>
            <person name="Gladieux P."/>
            <person name="Hiltunen Thoren M."/>
            <person name="Johannesson H."/>
        </authorList>
    </citation>
    <scope>NUCLEOTIDE SEQUENCE</scope>
    <source>
        <strain evidence="2">CBS 168.71</strain>
    </source>
</reference>
<dbReference type="Proteomes" id="UP001278766">
    <property type="component" value="Unassembled WGS sequence"/>
</dbReference>
<dbReference type="InterPro" id="IPR022190">
    <property type="entry name" value="DUF3716"/>
</dbReference>
<dbReference type="RefSeq" id="XP_062660475.1">
    <property type="nucleotide sequence ID" value="XM_062797846.1"/>
</dbReference>
<evidence type="ECO:0000256" key="1">
    <source>
        <dbReference type="SAM" id="MobiDB-lite"/>
    </source>
</evidence>
<keyword evidence="3" id="KW-1185">Reference proteome</keyword>
<feature type="region of interest" description="Disordered" evidence="1">
    <location>
        <begin position="1"/>
        <end position="22"/>
    </location>
</feature>
<dbReference type="Pfam" id="PF12511">
    <property type="entry name" value="DUF3716"/>
    <property type="match status" value="1"/>
</dbReference>
<reference evidence="2" key="2">
    <citation type="submission" date="2023-06" db="EMBL/GenBank/DDBJ databases">
        <authorList>
            <consortium name="Lawrence Berkeley National Laboratory"/>
            <person name="Haridas S."/>
            <person name="Hensen N."/>
            <person name="Bonometti L."/>
            <person name="Westerberg I."/>
            <person name="Brannstrom I.O."/>
            <person name="Guillou S."/>
            <person name="Cros-Aarteil S."/>
            <person name="Calhoun S."/>
            <person name="Kuo A."/>
            <person name="Mondo S."/>
            <person name="Pangilinan J."/>
            <person name="Riley R."/>
            <person name="Labutti K."/>
            <person name="Andreopoulos B."/>
            <person name="Lipzen A."/>
            <person name="Chen C."/>
            <person name="Yanf M."/>
            <person name="Daum C."/>
            <person name="Ng V."/>
            <person name="Clum A."/>
            <person name="Steindorff A."/>
            <person name="Ohm R."/>
            <person name="Martin F."/>
            <person name="Silar P."/>
            <person name="Natvig D."/>
            <person name="Lalanne C."/>
            <person name="Gautier V."/>
            <person name="Ament-Velasquez S.L."/>
            <person name="Kruys A."/>
            <person name="Hutchinson M.I."/>
            <person name="Powell A.J."/>
            <person name="Barry K."/>
            <person name="Miller A.N."/>
            <person name="Grigoriev I.V."/>
            <person name="Debuchy R."/>
            <person name="Gladieux P."/>
            <person name="Thoren M.H."/>
            <person name="Johannesson H."/>
        </authorList>
    </citation>
    <scope>NUCLEOTIDE SEQUENCE</scope>
    <source>
        <strain evidence="2">CBS 168.71</strain>
    </source>
</reference>
<organism evidence="2 3">
    <name type="scientific">Chaetomium fimeti</name>
    <dbReference type="NCBI Taxonomy" id="1854472"/>
    <lineage>
        <taxon>Eukaryota</taxon>
        <taxon>Fungi</taxon>
        <taxon>Dikarya</taxon>
        <taxon>Ascomycota</taxon>
        <taxon>Pezizomycotina</taxon>
        <taxon>Sordariomycetes</taxon>
        <taxon>Sordariomycetidae</taxon>
        <taxon>Sordariales</taxon>
        <taxon>Chaetomiaceae</taxon>
        <taxon>Chaetomium</taxon>
    </lineage>
</organism>
<evidence type="ECO:0000313" key="2">
    <source>
        <dbReference type="EMBL" id="KAK3296961.1"/>
    </source>
</evidence>
<evidence type="ECO:0000313" key="3">
    <source>
        <dbReference type="Proteomes" id="UP001278766"/>
    </source>
</evidence>
<dbReference type="EMBL" id="JAUEPN010000003">
    <property type="protein sequence ID" value="KAK3296961.1"/>
    <property type="molecule type" value="Genomic_DNA"/>
</dbReference>
<proteinExistence type="predicted"/>
<dbReference type="AlphaFoldDB" id="A0AAE0HJX0"/>
<dbReference type="GeneID" id="87834794"/>
<name>A0AAE0HJX0_9PEZI</name>
<accession>A0AAE0HJX0</accession>
<gene>
    <name evidence="2" type="ORF">B0H64DRAFT_114774</name>
</gene>
<comment type="caution">
    <text evidence="2">The sequence shown here is derived from an EMBL/GenBank/DDBJ whole genome shotgun (WGS) entry which is preliminary data.</text>
</comment>
<sequence length="189" mass="21157">MAATQKELQQVDDEEPKPGSELTSQIVDELRQKPYNKLAAYLAAHDVIQRPFEPASYLSGDETVEATWNLDRPERAMALAVYIFEEGKQEKPNCKKCSKSIGPLPAPVCFVPSSDVLGGACTNCAYSGRRLGCSFVQEEEARRVEKERGKKPKIQSLTSVLLQHMSFSELEELQRLLRDALERRRNSGG</sequence>
<protein>
    <submittedName>
        <fullName evidence="2">Uncharacterized protein</fullName>
    </submittedName>
</protein>